<dbReference type="GO" id="GO:0003677">
    <property type="term" value="F:DNA binding"/>
    <property type="evidence" value="ECO:0007669"/>
    <property type="project" value="UniProtKB-KW"/>
</dbReference>
<dbReference type="InterPro" id="IPR050950">
    <property type="entry name" value="HTH-type_LysR_regulators"/>
</dbReference>
<dbReference type="EMBL" id="CP042265">
    <property type="protein sequence ID" value="QDY71648.1"/>
    <property type="molecule type" value="Genomic_DNA"/>
</dbReference>
<reference evidence="6 7" key="1">
    <citation type="submission" date="2019-07" db="EMBL/GenBank/DDBJ databases">
        <title>Litoreibacter alkalisoli sp. nov., isolated from saline-alkaline soil.</title>
        <authorList>
            <person name="Wang S."/>
            <person name="Xu L."/>
            <person name="Xing Y.-T."/>
            <person name="Sun J.-Q."/>
        </authorList>
    </citation>
    <scope>NUCLEOTIDE SEQUENCE [LARGE SCALE GENOMIC DNA]</scope>
    <source>
        <strain evidence="6 7">LN3S51</strain>
        <plasmid evidence="6 7">unnamed4</plasmid>
    </source>
</reference>
<dbReference type="Gene3D" id="1.10.10.10">
    <property type="entry name" value="Winged helix-like DNA-binding domain superfamily/Winged helix DNA-binding domain"/>
    <property type="match status" value="1"/>
</dbReference>
<organism evidence="6 7">
    <name type="scientific">Qingshengfaniella alkalisoli</name>
    <dbReference type="NCBI Taxonomy" id="2599296"/>
    <lineage>
        <taxon>Bacteria</taxon>
        <taxon>Pseudomonadati</taxon>
        <taxon>Pseudomonadota</taxon>
        <taxon>Alphaproteobacteria</taxon>
        <taxon>Rhodobacterales</taxon>
        <taxon>Paracoccaceae</taxon>
        <taxon>Qingshengfaniella</taxon>
    </lineage>
</organism>
<dbReference type="GO" id="GO:0005829">
    <property type="term" value="C:cytosol"/>
    <property type="evidence" value="ECO:0007669"/>
    <property type="project" value="TreeGrafter"/>
</dbReference>
<dbReference type="Gene3D" id="3.40.190.290">
    <property type="match status" value="1"/>
</dbReference>
<sequence>MSESHIPERFQSDHLIRRGLKLNHLQLIASLHQTGQISGSAAALAISQPAASRLLKELEKIANAKLHTRHARGIALTELGTDLAARAQAILQDLDAAGREITERQRGQRGRVVVGAVTGAALEYVLPTLRQLRVTQPGIEITVLVDTSDRLADALLAEQVDFYIGRVPQDLDHSEFVADHVREEPISLIVREDHPLTRVEAPTLRQCVAYDWVQQAPGGLLRHVVETRLLELGLPLPERVTSTSSMLMTLAIISQSNAIAPVASAVANFFGGEKGLDGRVASLNIDRKLFVNPYSLLRRSSRRQTPATMLVYQAVKDRIEAAPG</sequence>
<dbReference type="PROSITE" id="PS50931">
    <property type="entry name" value="HTH_LYSR"/>
    <property type="match status" value="1"/>
</dbReference>
<evidence type="ECO:0000313" key="7">
    <source>
        <dbReference type="Proteomes" id="UP000318483"/>
    </source>
</evidence>
<dbReference type="Pfam" id="PF00126">
    <property type="entry name" value="HTH_1"/>
    <property type="match status" value="1"/>
</dbReference>
<evidence type="ECO:0000259" key="5">
    <source>
        <dbReference type="PROSITE" id="PS50931"/>
    </source>
</evidence>
<dbReference type="Pfam" id="PF03466">
    <property type="entry name" value="LysR_substrate"/>
    <property type="match status" value="1"/>
</dbReference>
<keyword evidence="2" id="KW-0805">Transcription regulation</keyword>
<dbReference type="OrthoDB" id="8479870at2"/>
<dbReference type="InterPro" id="IPR005119">
    <property type="entry name" value="LysR_subst-bd"/>
</dbReference>
<protein>
    <submittedName>
        <fullName evidence="6">LysR family transcriptional regulator</fullName>
    </submittedName>
</protein>
<name>A0A5B8J4M1_9RHOB</name>
<dbReference type="KEGG" id="lit:FPZ52_18480"/>
<dbReference type="PANTHER" id="PTHR30419">
    <property type="entry name" value="HTH-TYPE TRANSCRIPTIONAL REGULATOR YBHD"/>
    <property type="match status" value="1"/>
</dbReference>
<proteinExistence type="inferred from homology"/>
<dbReference type="RefSeq" id="WP_146367062.1">
    <property type="nucleotide sequence ID" value="NZ_CP042265.1"/>
</dbReference>
<dbReference type="SUPFAM" id="SSF46785">
    <property type="entry name" value="Winged helix' DNA-binding domain"/>
    <property type="match status" value="1"/>
</dbReference>
<dbReference type="InterPro" id="IPR036390">
    <property type="entry name" value="WH_DNA-bd_sf"/>
</dbReference>
<dbReference type="InterPro" id="IPR000847">
    <property type="entry name" value="LysR_HTH_N"/>
</dbReference>
<evidence type="ECO:0000313" key="6">
    <source>
        <dbReference type="EMBL" id="QDY71648.1"/>
    </source>
</evidence>
<keyword evidence="3" id="KW-0238">DNA-binding</keyword>
<dbReference type="GO" id="GO:0003700">
    <property type="term" value="F:DNA-binding transcription factor activity"/>
    <property type="evidence" value="ECO:0007669"/>
    <property type="project" value="InterPro"/>
</dbReference>
<evidence type="ECO:0000256" key="3">
    <source>
        <dbReference type="ARBA" id="ARBA00023125"/>
    </source>
</evidence>
<keyword evidence="7" id="KW-1185">Reference proteome</keyword>
<keyword evidence="6" id="KW-0614">Plasmid</keyword>
<accession>A0A5B8J4M1</accession>
<feature type="domain" description="HTH lysR-type" evidence="5">
    <location>
        <begin position="20"/>
        <end position="77"/>
    </location>
</feature>
<comment type="similarity">
    <text evidence="1">Belongs to the LysR transcriptional regulatory family.</text>
</comment>
<evidence type="ECO:0000256" key="1">
    <source>
        <dbReference type="ARBA" id="ARBA00009437"/>
    </source>
</evidence>
<evidence type="ECO:0000256" key="2">
    <source>
        <dbReference type="ARBA" id="ARBA00023015"/>
    </source>
</evidence>
<dbReference type="PANTHER" id="PTHR30419:SF8">
    <property type="entry name" value="NITROGEN ASSIMILATION TRANSCRIPTIONAL ACTIVATOR-RELATED"/>
    <property type="match status" value="1"/>
</dbReference>
<gene>
    <name evidence="6" type="ORF">FPZ52_18480</name>
</gene>
<dbReference type="SUPFAM" id="SSF53850">
    <property type="entry name" value="Periplasmic binding protein-like II"/>
    <property type="match status" value="1"/>
</dbReference>
<evidence type="ECO:0000256" key="4">
    <source>
        <dbReference type="ARBA" id="ARBA00023163"/>
    </source>
</evidence>
<keyword evidence="4" id="KW-0804">Transcription</keyword>
<dbReference type="InterPro" id="IPR036388">
    <property type="entry name" value="WH-like_DNA-bd_sf"/>
</dbReference>
<dbReference type="Proteomes" id="UP000318483">
    <property type="component" value="Plasmid unnamed4"/>
</dbReference>
<geneLocation type="plasmid" evidence="6 7">
    <name>unnamed4</name>
</geneLocation>
<dbReference type="AlphaFoldDB" id="A0A5B8J4M1"/>